<evidence type="ECO:0000313" key="12">
    <source>
        <dbReference type="EMBL" id="KVI02200.1"/>
    </source>
</evidence>
<dbReference type="InterPro" id="IPR036236">
    <property type="entry name" value="Znf_C2H2_sf"/>
</dbReference>
<organism evidence="12 13">
    <name type="scientific">Cynara cardunculus var. scolymus</name>
    <name type="common">Globe artichoke</name>
    <name type="synonym">Cynara scolymus</name>
    <dbReference type="NCBI Taxonomy" id="59895"/>
    <lineage>
        <taxon>Eukaryota</taxon>
        <taxon>Viridiplantae</taxon>
        <taxon>Streptophyta</taxon>
        <taxon>Embryophyta</taxon>
        <taxon>Tracheophyta</taxon>
        <taxon>Spermatophyta</taxon>
        <taxon>Magnoliopsida</taxon>
        <taxon>eudicotyledons</taxon>
        <taxon>Gunneridae</taxon>
        <taxon>Pentapetalae</taxon>
        <taxon>asterids</taxon>
        <taxon>campanulids</taxon>
        <taxon>Asterales</taxon>
        <taxon>Asteraceae</taxon>
        <taxon>Carduoideae</taxon>
        <taxon>Cardueae</taxon>
        <taxon>Carduinae</taxon>
        <taxon>Cynara</taxon>
    </lineage>
</organism>
<feature type="domain" description="C2H2-type" evidence="11">
    <location>
        <begin position="142"/>
        <end position="172"/>
    </location>
</feature>
<dbReference type="GO" id="GO:0006357">
    <property type="term" value="P:regulation of transcription by RNA polymerase II"/>
    <property type="evidence" value="ECO:0007669"/>
    <property type="project" value="TreeGrafter"/>
</dbReference>
<dbReference type="OMA" id="HYNAVHD"/>
<feature type="domain" description="C2H2-type" evidence="11">
    <location>
        <begin position="113"/>
        <end position="142"/>
    </location>
</feature>
<dbReference type="Pfam" id="PF00096">
    <property type="entry name" value="zf-C2H2"/>
    <property type="match status" value="4"/>
</dbReference>
<evidence type="ECO:0000256" key="7">
    <source>
        <dbReference type="ARBA" id="ARBA00023163"/>
    </source>
</evidence>
<feature type="domain" description="C2H2-type" evidence="11">
    <location>
        <begin position="183"/>
        <end position="212"/>
    </location>
</feature>
<keyword evidence="4 9" id="KW-0863">Zinc-finger</keyword>
<evidence type="ECO:0000256" key="9">
    <source>
        <dbReference type="PROSITE-ProRule" id="PRU00042"/>
    </source>
</evidence>
<evidence type="ECO:0000256" key="3">
    <source>
        <dbReference type="ARBA" id="ARBA00022737"/>
    </source>
</evidence>
<evidence type="ECO:0000256" key="4">
    <source>
        <dbReference type="ARBA" id="ARBA00022771"/>
    </source>
</evidence>
<name>A0A103Y470_CYNCS</name>
<dbReference type="PROSITE" id="PS50157">
    <property type="entry name" value="ZINC_FINGER_C2H2_2"/>
    <property type="match status" value="6"/>
</dbReference>
<dbReference type="GO" id="GO:0080084">
    <property type="term" value="F:5S rDNA binding"/>
    <property type="evidence" value="ECO:0007669"/>
    <property type="project" value="TreeGrafter"/>
</dbReference>
<dbReference type="Gene3D" id="3.30.160.60">
    <property type="entry name" value="Classic Zinc Finger"/>
    <property type="match status" value="5"/>
</dbReference>
<dbReference type="SUPFAM" id="SSF57667">
    <property type="entry name" value="beta-beta-alpha zinc fingers"/>
    <property type="match status" value="5"/>
</dbReference>
<dbReference type="PANTHER" id="PTHR46179">
    <property type="entry name" value="ZINC FINGER PROTEIN"/>
    <property type="match status" value="1"/>
</dbReference>
<keyword evidence="7" id="KW-0804">Transcription</keyword>
<gene>
    <name evidence="12" type="ORF">Ccrd_019543</name>
</gene>
<evidence type="ECO:0000256" key="8">
    <source>
        <dbReference type="ARBA" id="ARBA00023242"/>
    </source>
</evidence>
<dbReference type="STRING" id="59895.A0A103Y470"/>
<protein>
    <recommendedName>
        <fullName evidence="11">C2H2-type domain-containing protein</fullName>
    </recommendedName>
</protein>
<dbReference type="GO" id="GO:0005730">
    <property type="term" value="C:nucleolus"/>
    <property type="evidence" value="ECO:0007669"/>
    <property type="project" value="TreeGrafter"/>
</dbReference>
<dbReference type="PANTHER" id="PTHR46179:SF13">
    <property type="entry name" value="C2H2-TYPE DOMAIN-CONTAINING PROTEIN"/>
    <property type="match status" value="1"/>
</dbReference>
<evidence type="ECO:0000256" key="10">
    <source>
        <dbReference type="SAM" id="MobiDB-lite"/>
    </source>
</evidence>
<dbReference type="InterPro" id="IPR051061">
    <property type="entry name" value="Zinc_finger_trans_reg"/>
</dbReference>
<comment type="caution">
    <text evidence="12">The sequence shown here is derived from an EMBL/GenBank/DDBJ whole genome shotgun (WGS) entry which is preliminary data.</text>
</comment>
<dbReference type="GO" id="GO:0008270">
    <property type="term" value="F:zinc ion binding"/>
    <property type="evidence" value="ECO:0007669"/>
    <property type="project" value="UniProtKB-KW"/>
</dbReference>
<dbReference type="EMBL" id="LEKV01002660">
    <property type="protein sequence ID" value="KVI02200.1"/>
    <property type="molecule type" value="Genomic_DNA"/>
</dbReference>
<feature type="domain" description="C2H2-type" evidence="11">
    <location>
        <begin position="65"/>
        <end position="92"/>
    </location>
</feature>
<dbReference type="Proteomes" id="UP000243975">
    <property type="component" value="Unassembled WGS sequence"/>
</dbReference>
<evidence type="ECO:0000259" key="11">
    <source>
        <dbReference type="PROSITE" id="PS50157"/>
    </source>
</evidence>
<feature type="region of interest" description="Disordered" evidence="10">
    <location>
        <begin position="369"/>
        <end position="394"/>
    </location>
</feature>
<sequence length="394" mass="45554">MGEERIETQRDFPIFRDIRRYTCEYCGIVRSKKTIISAHIQSHHQDEIKEKEGDGEVEKKGKKMIVCEECGASFRKPAYLRQHMQSHSLEVGGPPEKLHQVSPNHALKYERPFTCSVDDCNSSYRRKDHLTRHLLQHQGKLFVCPVENCNSKFSIQGNMSRHVKEIHDDSGSISDDVKDPKQYPCLEPGCGKVFKYPSKLRKHEDSHVRLETIEAFCAEPGCMKYFTNEQCLKAHLQSCHQHINCEICGSKQLRKNIKRHLRTHEEVVSDQRIKCSFDGCDLTFSTGSNLRQHVKSAHFQQKPFVCSIPGCEMRFSFKHVRDKHEKSGLHVYTLGDFVEADEQFQSRPRGGRKRKLPAMIESLMRKRVLPPTESENVQQGHDYVSRLFSPGDED</sequence>
<feature type="domain" description="C2H2-type" evidence="11">
    <location>
        <begin position="273"/>
        <end position="303"/>
    </location>
</feature>
<dbReference type="GO" id="GO:0003700">
    <property type="term" value="F:DNA-binding transcription factor activity"/>
    <property type="evidence" value="ECO:0007669"/>
    <property type="project" value="TreeGrafter"/>
</dbReference>
<dbReference type="SMART" id="SM00355">
    <property type="entry name" value="ZnF_C2H2"/>
    <property type="match status" value="9"/>
</dbReference>
<evidence type="ECO:0000256" key="1">
    <source>
        <dbReference type="ARBA" id="ARBA00004123"/>
    </source>
</evidence>
<evidence type="ECO:0000256" key="5">
    <source>
        <dbReference type="ARBA" id="ARBA00022833"/>
    </source>
</evidence>
<dbReference type="InterPro" id="IPR013087">
    <property type="entry name" value="Znf_C2H2_type"/>
</dbReference>
<evidence type="ECO:0000313" key="13">
    <source>
        <dbReference type="Proteomes" id="UP000243975"/>
    </source>
</evidence>
<dbReference type="FunFam" id="3.30.160.60:FF:000100">
    <property type="entry name" value="Zinc finger 45-like"/>
    <property type="match status" value="1"/>
</dbReference>
<dbReference type="AlphaFoldDB" id="A0A103Y470"/>
<dbReference type="Gramene" id="KVI02200">
    <property type="protein sequence ID" value="KVI02200"/>
    <property type="gene ID" value="Ccrd_019543"/>
</dbReference>
<feature type="domain" description="C2H2-type" evidence="11">
    <location>
        <begin position="21"/>
        <end position="48"/>
    </location>
</feature>
<keyword evidence="3" id="KW-0677">Repeat</keyword>
<proteinExistence type="predicted"/>
<evidence type="ECO:0000256" key="6">
    <source>
        <dbReference type="ARBA" id="ARBA00023015"/>
    </source>
</evidence>
<keyword evidence="5" id="KW-0862">Zinc</keyword>
<accession>A0A103Y470</accession>
<dbReference type="PROSITE" id="PS00028">
    <property type="entry name" value="ZINC_FINGER_C2H2_1"/>
    <property type="match status" value="7"/>
</dbReference>
<evidence type="ECO:0000256" key="2">
    <source>
        <dbReference type="ARBA" id="ARBA00022723"/>
    </source>
</evidence>
<keyword evidence="6" id="KW-0805">Transcription regulation</keyword>
<comment type="subcellular location">
    <subcellularLocation>
        <location evidence="1">Nucleus</location>
    </subcellularLocation>
</comment>
<keyword evidence="2" id="KW-0479">Metal-binding</keyword>
<reference evidence="12 13" key="1">
    <citation type="journal article" date="2016" name="Sci. Rep.">
        <title>The genome sequence of the outbreeding globe artichoke constructed de novo incorporating a phase-aware low-pass sequencing strategy of F1 progeny.</title>
        <authorList>
            <person name="Scaglione D."/>
            <person name="Reyes-Chin-Wo S."/>
            <person name="Acquadro A."/>
            <person name="Froenicke L."/>
            <person name="Portis E."/>
            <person name="Beitel C."/>
            <person name="Tirone M."/>
            <person name="Mauro R."/>
            <person name="Lo Monaco A."/>
            <person name="Mauromicale G."/>
            <person name="Faccioli P."/>
            <person name="Cattivelli L."/>
            <person name="Rieseberg L."/>
            <person name="Michelmore R."/>
            <person name="Lanteri S."/>
        </authorList>
    </citation>
    <scope>NUCLEOTIDE SEQUENCE [LARGE SCALE GENOMIC DNA]</scope>
    <source>
        <strain evidence="12">2C</strain>
    </source>
</reference>
<keyword evidence="13" id="KW-1185">Reference proteome</keyword>
<keyword evidence="8" id="KW-0539">Nucleus</keyword>